<gene>
    <name evidence="3" type="ORF">Acy02nite_73350</name>
</gene>
<keyword evidence="2" id="KW-1133">Transmembrane helix</keyword>
<keyword evidence="4" id="KW-1185">Reference proteome</keyword>
<sequence length="215" mass="21645">MTDDDLRATLRRADPAASLPPLPSARVDHLLEQTMATPFADASPATDGRAATPSRWRRPALLAAAAAVVLAGAGIGWLTLRTPYTDSPSTTAGPGSAGPASPSVTRLTGAGIAAKCVEPTAQVLASRADLAVAATVRDIAGDTVTLQVTHVYKGTDADLIEVPQAPGASEGLMGSGSFEAGRKYLVAASEGSILTCGYSGEADAPGLAGLYEAAF</sequence>
<comment type="caution">
    <text evidence="3">The sequence shown here is derived from an EMBL/GenBank/DDBJ whole genome shotgun (WGS) entry which is preliminary data.</text>
</comment>
<evidence type="ECO:0000313" key="3">
    <source>
        <dbReference type="EMBL" id="GID69454.1"/>
    </source>
</evidence>
<organism evidence="3 4">
    <name type="scientific">Actinoplanes cyaneus</name>
    <dbReference type="NCBI Taxonomy" id="52696"/>
    <lineage>
        <taxon>Bacteria</taxon>
        <taxon>Bacillati</taxon>
        <taxon>Actinomycetota</taxon>
        <taxon>Actinomycetes</taxon>
        <taxon>Micromonosporales</taxon>
        <taxon>Micromonosporaceae</taxon>
        <taxon>Actinoplanes</taxon>
    </lineage>
</organism>
<dbReference type="AlphaFoldDB" id="A0A919MBB3"/>
<proteinExistence type="predicted"/>
<keyword evidence="2" id="KW-0472">Membrane</keyword>
<evidence type="ECO:0000256" key="2">
    <source>
        <dbReference type="SAM" id="Phobius"/>
    </source>
</evidence>
<feature type="region of interest" description="Disordered" evidence="1">
    <location>
        <begin position="1"/>
        <end position="23"/>
    </location>
</feature>
<protein>
    <submittedName>
        <fullName evidence="3">Uncharacterized protein</fullName>
    </submittedName>
</protein>
<dbReference type="RefSeq" id="WP_203751899.1">
    <property type="nucleotide sequence ID" value="NZ_BAAAUC010000005.1"/>
</dbReference>
<evidence type="ECO:0000256" key="1">
    <source>
        <dbReference type="SAM" id="MobiDB-lite"/>
    </source>
</evidence>
<accession>A0A919MBB3</accession>
<reference evidence="3" key="1">
    <citation type="submission" date="2021-01" db="EMBL/GenBank/DDBJ databases">
        <title>Whole genome shotgun sequence of Actinoplanes cyaneus NBRC 14990.</title>
        <authorList>
            <person name="Komaki H."/>
            <person name="Tamura T."/>
        </authorList>
    </citation>
    <scope>NUCLEOTIDE SEQUENCE</scope>
    <source>
        <strain evidence="3">NBRC 14990</strain>
    </source>
</reference>
<dbReference type="Proteomes" id="UP000619479">
    <property type="component" value="Unassembled WGS sequence"/>
</dbReference>
<feature type="transmembrane region" description="Helical" evidence="2">
    <location>
        <begin position="59"/>
        <end position="80"/>
    </location>
</feature>
<feature type="compositionally biased region" description="Basic and acidic residues" evidence="1">
    <location>
        <begin position="1"/>
        <end position="14"/>
    </location>
</feature>
<evidence type="ECO:0000313" key="4">
    <source>
        <dbReference type="Proteomes" id="UP000619479"/>
    </source>
</evidence>
<name>A0A919MBB3_9ACTN</name>
<dbReference type="EMBL" id="BOMH01000061">
    <property type="protein sequence ID" value="GID69454.1"/>
    <property type="molecule type" value="Genomic_DNA"/>
</dbReference>
<keyword evidence="2" id="KW-0812">Transmembrane</keyword>